<name>A0AAN8TIG8_SOLBU</name>
<gene>
    <name evidence="3" type="ORF">RDI58_019057</name>
</gene>
<dbReference type="PANTHER" id="PTHR33083">
    <property type="entry name" value="EXPRESSED PROTEIN"/>
    <property type="match status" value="1"/>
</dbReference>
<sequence length="194" mass="22303">MTPSSEGRYNLYSQGSSGWTSMRNEEFQEEEIWGNFTNERREFDSNFSRNNESSPIFSPRRLPAAAKMIQRSSKSTIQEPKIIQYSAPVNVPDWSKIYGTSSKKTSWHDDDNDDDYSGRGHNLVRNSLKFDEENDDDDDDDEDKMMPPHEWIAKKLERSKISSFSGCEGVGRTLKGRDLSRVRNAILSKTGFLE</sequence>
<evidence type="ECO:0000256" key="1">
    <source>
        <dbReference type="ARBA" id="ARBA00034773"/>
    </source>
</evidence>
<evidence type="ECO:0008006" key="5">
    <source>
        <dbReference type="Google" id="ProtNLM"/>
    </source>
</evidence>
<comment type="caution">
    <text evidence="3">The sequence shown here is derived from an EMBL/GenBank/DDBJ whole genome shotgun (WGS) entry which is preliminary data.</text>
</comment>
<protein>
    <recommendedName>
        <fullName evidence="5">Senescence regulator</fullName>
    </recommendedName>
</protein>
<reference evidence="3 4" key="1">
    <citation type="submission" date="2024-02" db="EMBL/GenBank/DDBJ databases">
        <title>de novo genome assembly of Solanum bulbocastanum strain 11H21.</title>
        <authorList>
            <person name="Hosaka A.J."/>
        </authorList>
    </citation>
    <scope>NUCLEOTIDE SEQUENCE [LARGE SCALE GENOMIC DNA]</scope>
    <source>
        <tissue evidence="3">Young leaves</tissue>
    </source>
</reference>
<dbReference type="AlphaFoldDB" id="A0AAN8TIG8"/>
<dbReference type="Proteomes" id="UP001371456">
    <property type="component" value="Unassembled WGS sequence"/>
</dbReference>
<accession>A0AAN8TIG8</accession>
<evidence type="ECO:0000256" key="2">
    <source>
        <dbReference type="SAM" id="MobiDB-lite"/>
    </source>
</evidence>
<feature type="compositionally biased region" description="Acidic residues" evidence="2">
    <location>
        <begin position="132"/>
        <end position="143"/>
    </location>
</feature>
<comment type="similarity">
    <text evidence="1">Belongs to the senescence regulator S40 family.</text>
</comment>
<dbReference type="PANTHER" id="PTHR33083:SF103">
    <property type="entry name" value="SENESCENCE REGULATOR"/>
    <property type="match status" value="1"/>
</dbReference>
<evidence type="ECO:0000313" key="4">
    <source>
        <dbReference type="Proteomes" id="UP001371456"/>
    </source>
</evidence>
<dbReference type="EMBL" id="JBANQN010000007">
    <property type="protein sequence ID" value="KAK6785602.1"/>
    <property type="molecule type" value="Genomic_DNA"/>
</dbReference>
<feature type="region of interest" description="Disordered" evidence="2">
    <location>
        <begin position="1"/>
        <end position="21"/>
    </location>
</feature>
<dbReference type="GO" id="GO:0010150">
    <property type="term" value="P:leaf senescence"/>
    <property type="evidence" value="ECO:0007669"/>
    <property type="project" value="UniProtKB-ARBA"/>
</dbReference>
<dbReference type="Pfam" id="PF04520">
    <property type="entry name" value="Senescence_reg"/>
    <property type="match status" value="1"/>
</dbReference>
<keyword evidence="4" id="KW-1185">Reference proteome</keyword>
<organism evidence="3 4">
    <name type="scientific">Solanum bulbocastanum</name>
    <name type="common">Wild potato</name>
    <dbReference type="NCBI Taxonomy" id="147425"/>
    <lineage>
        <taxon>Eukaryota</taxon>
        <taxon>Viridiplantae</taxon>
        <taxon>Streptophyta</taxon>
        <taxon>Embryophyta</taxon>
        <taxon>Tracheophyta</taxon>
        <taxon>Spermatophyta</taxon>
        <taxon>Magnoliopsida</taxon>
        <taxon>eudicotyledons</taxon>
        <taxon>Gunneridae</taxon>
        <taxon>Pentapetalae</taxon>
        <taxon>asterids</taxon>
        <taxon>lamiids</taxon>
        <taxon>Solanales</taxon>
        <taxon>Solanaceae</taxon>
        <taxon>Solanoideae</taxon>
        <taxon>Solaneae</taxon>
        <taxon>Solanum</taxon>
    </lineage>
</organism>
<feature type="region of interest" description="Disordered" evidence="2">
    <location>
        <begin position="101"/>
        <end position="149"/>
    </location>
</feature>
<proteinExistence type="inferred from homology"/>
<dbReference type="InterPro" id="IPR007608">
    <property type="entry name" value="Senescence_reg_S40"/>
</dbReference>
<evidence type="ECO:0000313" key="3">
    <source>
        <dbReference type="EMBL" id="KAK6785602.1"/>
    </source>
</evidence>